<reference evidence="2 3" key="1">
    <citation type="submission" date="2021-04" db="EMBL/GenBank/DDBJ databases">
        <authorList>
            <person name="Huq M.A."/>
        </authorList>
    </citation>
    <scope>NUCLEOTIDE SEQUENCE [LARGE SCALE GENOMIC DNA]</scope>
    <source>
        <strain evidence="2 3">MAH-13</strain>
    </source>
</reference>
<dbReference type="InterPro" id="IPR002525">
    <property type="entry name" value="Transp_IS110-like_N"/>
</dbReference>
<organism evidence="2 3">
    <name type="scientific">Frateuria flava</name>
    <dbReference type="NCBI Taxonomy" id="2821489"/>
    <lineage>
        <taxon>Bacteria</taxon>
        <taxon>Pseudomonadati</taxon>
        <taxon>Pseudomonadota</taxon>
        <taxon>Gammaproteobacteria</taxon>
        <taxon>Lysobacterales</taxon>
        <taxon>Rhodanobacteraceae</taxon>
        <taxon>Frateuria</taxon>
    </lineage>
</organism>
<dbReference type="Pfam" id="PF01548">
    <property type="entry name" value="DEDD_Tnp_IS110"/>
    <property type="match status" value="1"/>
</dbReference>
<accession>A0ABS4DLT2</accession>
<keyword evidence="3" id="KW-1185">Reference proteome</keyword>
<feature type="domain" description="Transposase IS110-like N-terminal" evidence="1">
    <location>
        <begin position="7"/>
        <end position="133"/>
    </location>
</feature>
<sequence length="134" mass="14524">MTKNVFVGVDVSKARLDVFVTEGEQVWALSNDETGVAELAGRLEPLAPSLVVLEATGGLERELVAQLMAAQLPVVVVNPRQVRAFAKSLGRLAKTDALDARILALFGERIRPALPEPDTQALADQLARRRQLVE</sequence>
<gene>
    <name evidence="2" type="ORF">J7I44_06805</name>
</gene>
<dbReference type="InterPro" id="IPR047650">
    <property type="entry name" value="Transpos_IS110"/>
</dbReference>
<evidence type="ECO:0000313" key="2">
    <source>
        <dbReference type="EMBL" id="MBP1474002.1"/>
    </source>
</evidence>
<evidence type="ECO:0000259" key="1">
    <source>
        <dbReference type="Pfam" id="PF01548"/>
    </source>
</evidence>
<dbReference type="PANTHER" id="PTHR33055:SF13">
    <property type="entry name" value="TRANSPOSASE"/>
    <property type="match status" value="1"/>
</dbReference>
<dbReference type="PANTHER" id="PTHR33055">
    <property type="entry name" value="TRANSPOSASE FOR INSERTION SEQUENCE ELEMENT IS1111A"/>
    <property type="match status" value="1"/>
</dbReference>
<dbReference type="Proteomes" id="UP000823790">
    <property type="component" value="Unassembled WGS sequence"/>
</dbReference>
<dbReference type="EMBL" id="JAGJRS010000013">
    <property type="protein sequence ID" value="MBP1474002.1"/>
    <property type="molecule type" value="Genomic_DNA"/>
</dbReference>
<proteinExistence type="predicted"/>
<feature type="non-terminal residue" evidence="2">
    <location>
        <position position="134"/>
    </location>
</feature>
<comment type="caution">
    <text evidence="2">The sequence shown here is derived from an EMBL/GenBank/DDBJ whole genome shotgun (WGS) entry which is preliminary data.</text>
</comment>
<name>A0ABS4DLT2_9GAMM</name>
<protein>
    <submittedName>
        <fullName evidence="2">Transposase</fullName>
    </submittedName>
</protein>
<evidence type="ECO:0000313" key="3">
    <source>
        <dbReference type="Proteomes" id="UP000823790"/>
    </source>
</evidence>
<dbReference type="RefSeq" id="WP_209617878.1">
    <property type="nucleotide sequence ID" value="NZ_JAGJRS010000013.1"/>
</dbReference>